<sequence length="131" mass="13319">MRAITIALSLSGLVALTGCVGQNSAARVTVEKCVRAAGISGQYQLDYRAEGRQQSFTVMPTSGVASEQIAAANACIARAGLQSSATGSGELTAQDYVPELSGGVTNSTDTYRSCGTAVMVGGSGYCIKGDR</sequence>
<name>A0ABP7K3K6_9RHOB</name>
<evidence type="ECO:0000313" key="3">
    <source>
        <dbReference type="Proteomes" id="UP001399917"/>
    </source>
</evidence>
<evidence type="ECO:0000256" key="1">
    <source>
        <dbReference type="SAM" id="SignalP"/>
    </source>
</evidence>
<feature type="signal peptide" evidence="1">
    <location>
        <begin position="1"/>
        <end position="25"/>
    </location>
</feature>
<evidence type="ECO:0000313" key="2">
    <source>
        <dbReference type="EMBL" id="GAA3863096.1"/>
    </source>
</evidence>
<feature type="chain" id="PRO_5046217633" description="Lipoprotein" evidence="1">
    <location>
        <begin position="26"/>
        <end position="131"/>
    </location>
</feature>
<protein>
    <recommendedName>
        <fullName evidence="4">Lipoprotein</fullName>
    </recommendedName>
</protein>
<keyword evidence="1" id="KW-0732">Signal</keyword>
<dbReference type="Proteomes" id="UP001399917">
    <property type="component" value="Unassembled WGS sequence"/>
</dbReference>
<gene>
    <name evidence="2" type="ORF">GCM10022404_11980</name>
</gene>
<accession>A0ABP7K3K6</accession>
<dbReference type="EMBL" id="BAABDF010000006">
    <property type="protein sequence ID" value="GAA3863096.1"/>
    <property type="molecule type" value="Genomic_DNA"/>
</dbReference>
<organism evidence="2 3">
    <name type="scientific">Celeribacter arenosi</name>
    <dbReference type="NCBI Taxonomy" id="792649"/>
    <lineage>
        <taxon>Bacteria</taxon>
        <taxon>Pseudomonadati</taxon>
        <taxon>Pseudomonadota</taxon>
        <taxon>Alphaproteobacteria</taxon>
        <taxon>Rhodobacterales</taxon>
        <taxon>Roseobacteraceae</taxon>
        <taxon>Celeribacter</taxon>
    </lineage>
</organism>
<keyword evidence="3" id="KW-1185">Reference proteome</keyword>
<evidence type="ECO:0008006" key="4">
    <source>
        <dbReference type="Google" id="ProtNLM"/>
    </source>
</evidence>
<dbReference type="RefSeq" id="WP_344844973.1">
    <property type="nucleotide sequence ID" value="NZ_BAABDF010000006.1"/>
</dbReference>
<dbReference type="PROSITE" id="PS51257">
    <property type="entry name" value="PROKAR_LIPOPROTEIN"/>
    <property type="match status" value="1"/>
</dbReference>
<reference evidence="3" key="1">
    <citation type="journal article" date="2019" name="Int. J. Syst. Evol. Microbiol.">
        <title>The Global Catalogue of Microorganisms (GCM) 10K type strain sequencing project: providing services to taxonomists for standard genome sequencing and annotation.</title>
        <authorList>
            <consortium name="The Broad Institute Genomics Platform"/>
            <consortium name="The Broad Institute Genome Sequencing Center for Infectious Disease"/>
            <person name="Wu L."/>
            <person name="Ma J."/>
        </authorList>
    </citation>
    <scope>NUCLEOTIDE SEQUENCE [LARGE SCALE GENOMIC DNA]</scope>
    <source>
        <strain evidence="3">JCM 17190</strain>
    </source>
</reference>
<proteinExistence type="predicted"/>
<comment type="caution">
    <text evidence="2">The sequence shown here is derived from an EMBL/GenBank/DDBJ whole genome shotgun (WGS) entry which is preliminary data.</text>
</comment>